<reference evidence="2 3" key="1">
    <citation type="submission" date="2024-03" db="EMBL/GenBank/DDBJ databases">
        <title>Complete genome of BD2.</title>
        <authorList>
            <person name="Cao G."/>
        </authorList>
    </citation>
    <scope>NUCLEOTIDE SEQUENCE [LARGE SCALE GENOMIC DNA]</scope>
    <source>
        <strain evidence="2 3">BD2</strain>
    </source>
</reference>
<dbReference type="SMART" id="SM01321">
    <property type="entry name" value="Y1_Tnp"/>
    <property type="match status" value="1"/>
</dbReference>
<keyword evidence="3" id="KW-1185">Reference proteome</keyword>
<proteinExistence type="predicted"/>
<evidence type="ECO:0000313" key="3">
    <source>
        <dbReference type="Proteomes" id="UP001476583"/>
    </source>
</evidence>
<sequence length="174" mass="21043">MPKYRRALSNGGTWFFTVNLLQRRHNDLLVRHIDDLRRTVGHVQRLHPFRIDAWVVLPEHMHCVWTLTDSDFPMRWRLIKTLFSRSLPVSEYRAPARMLRGERGIWQRRYWEHLIRDEDDFRRHVDYVHINPAKHGLVTRVCDWPFSTFHRDVRRGLYPMDWAGDPGIEVLGDH</sequence>
<dbReference type="Proteomes" id="UP001476583">
    <property type="component" value="Chromosome"/>
</dbReference>
<accession>A0ABZ2RLR1</accession>
<gene>
    <name evidence="2" type="ORF">WG219_17435</name>
</gene>
<dbReference type="Gene3D" id="3.30.70.1290">
    <property type="entry name" value="Transposase IS200-like"/>
    <property type="match status" value="1"/>
</dbReference>
<dbReference type="EMBL" id="CP148074">
    <property type="protein sequence ID" value="WXL25069.1"/>
    <property type="molecule type" value="Genomic_DNA"/>
</dbReference>
<evidence type="ECO:0000313" key="2">
    <source>
        <dbReference type="EMBL" id="WXL25069.1"/>
    </source>
</evidence>
<name>A0ABZ2RLR1_ECTME</name>
<feature type="domain" description="Transposase IS200-like" evidence="1">
    <location>
        <begin position="9"/>
        <end position="131"/>
    </location>
</feature>
<dbReference type="NCBIfam" id="NF047646">
    <property type="entry name" value="REP_Tyr_transpos"/>
    <property type="match status" value="1"/>
</dbReference>
<organism evidence="2 3">
    <name type="scientific">Ectopseudomonas mendocina</name>
    <name type="common">Pseudomonas mendocina</name>
    <dbReference type="NCBI Taxonomy" id="300"/>
    <lineage>
        <taxon>Bacteria</taxon>
        <taxon>Pseudomonadati</taxon>
        <taxon>Pseudomonadota</taxon>
        <taxon>Gammaproteobacteria</taxon>
        <taxon>Pseudomonadales</taxon>
        <taxon>Pseudomonadaceae</taxon>
        <taxon>Ectopseudomonas</taxon>
    </lineage>
</organism>
<dbReference type="PANTHER" id="PTHR36966">
    <property type="entry name" value="REP-ASSOCIATED TYROSINE TRANSPOSASE"/>
    <property type="match status" value="1"/>
</dbReference>
<dbReference type="InterPro" id="IPR052715">
    <property type="entry name" value="RAYT_transposase"/>
</dbReference>
<dbReference type="InterPro" id="IPR036515">
    <property type="entry name" value="Transposase_17_sf"/>
</dbReference>
<dbReference type="InterPro" id="IPR002686">
    <property type="entry name" value="Transposase_17"/>
</dbReference>
<dbReference type="PANTHER" id="PTHR36966:SF1">
    <property type="entry name" value="REP-ASSOCIATED TYROSINE TRANSPOSASE"/>
    <property type="match status" value="1"/>
</dbReference>
<protein>
    <submittedName>
        <fullName evidence="2">Transposase</fullName>
    </submittedName>
</protein>
<dbReference type="SUPFAM" id="SSF143422">
    <property type="entry name" value="Transposase IS200-like"/>
    <property type="match status" value="1"/>
</dbReference>
<evidence type="ECO:0000259" key="1">
    <source>
        <dbReference type="SMART" id="SM01321"/>
    </source>
</evidence>